<dbReference type="OrthoDB" id="5054at2"/>
<dbReference type="EMBL" id="ADLN01000078">
    <property type="protein sequence ID" value="EHI59039.1"/>
    <property type="molecule type" value="Genomic_DNA"/>
</dbReference>
<keyword evidence="3 5" id="KW-1133">Transmembrane helix</keyword>
<organism evidence="7 8">
    <name type="scientific">Hungatella hathewayi WAL-18680</name>
    <dbReference type="NCBI Taxonomy" id="742737"/>
    <lineage>
        <taxon>Bacteria</taxon>
        <taxon>Bacillati</taxon>
        <taxon>Bacillota</taxon>
        <taxon>Clostridia</taxon>
        <taxon>Lachnospirales</taxon>
        <taxon>Lachnospiraceae</taxon>
        <taxon>Hungatella</taxon>
    </lineage>
</organism>
<evidence type="ECO:0000256" key="2">
    <source>
        <dbReference type="ARBA" id="ARBA00022692"/>
    </source>
</evidence>
<protein>
    <recommendedName>
        <fullName evidence="6">NfeD-like C-terminal domain-containing protein</fullName>
    </recommendedName>
</protein>
<dbReference type="InterPro" id="IPR002810">
    <property type="entry name" value="NfeD-like_C"/>
</dbReference>
<evidence type="ECO:0000256" key="1">
    <source>
        <dbReference type="ARBA" id="ARBA00004141"/>
    </source>
</evidence>
<dbReference type="Gene3D" id="2.40.50.140">
    <property type="entry name" value="Nucleic acid-binding proteins"/>
    <property type="match status" value="1"/>
</dbReference>
<feature type="domain" description="NfeD-like C-terminal" evidence="6">
    <location>
        <begin position="80"/>
        <end position="139"/>
    </location>
</feature>
<dbReference type="AlphaFoldDB" id="G5IHJ2"/>
<dbReference type="HOGENOM" id="CLU_116732_2_1_9"/>
<name>G5IHJ2_9FIRM</name>
<keyword evidence="2 5" id="KW-0812">Transmembrane</keyword>
<gene>
    <name evidence="7" type="ORF">HMPREF9473_02970</name>
</gene>
<proteinExistence type="predicted"/>
<dbReference type="GO" id="GO:0005886">
    <property type="term" value="C:plasma membrane"/>
    <property type="evidence" value="ECO:0007669"/>
    <property type="project" value="TreeGrafter"/>
</dbReference>
<dbReference type="PANTHER" id="PTHR33507:SF3">
    <property type="entry name" value="INNER MEMBRANE PROTEIN YBBJ"/>
    <property type="match status" value="1"/>
</dbReference>
<dbReference type="RefSeq" id="WP_006780946.1">
    <property type="nucleotide sequence ID" value="NZ_CP040506.1"/>
</dbReference>
<sequence>MASICWLIAFVVLVGIEIGTMALTTIWFAGGALLAFILSLFGASVEVQLAVFVIVSFILLFFTRPLASKYLNGRTVKTNVDSLIGRNARITAEVNNLKGTGAAVVNGQEWTARALRDEDIFSEGTQVVIREIRGVKLIVSSLENKNGAAVKNVLNENKEH</sequence>
<feature type="transmembrane region" description="Helical" evidence="5">
    <location>
        <begin position="7"/>
        <end position="29"/>
    </location>
</feature>
<dbReference type="PANTHER" id="PTHR33507">
    <property type="entry name" value="INNER MEMBRANE PROTEIN YBBJ"/>
    <property type="match status" value="1"/>
</dbReference>
<dbReference type="SUPFAM" id="SSF141322">
    <property type="entry name" value="NfeD domain-like"/>
    <property type="match status" value="1"/>
</dbReference>
<dbReference type="PATRIC" id="fig|742737.3.peg.2970"/>
<evidence type="ECO:0000256" key="5">
    <source>
        <dbReference type="SAM" id="Phobius"/>
    </source>
</evidence>
<comment type="subcellular location">
    <subcellularLocation>
        <location evidence="1">Membrane</location>
        <topology evidence="1">Multi-pass membrane protein</topology>
    </subcellularLocation>
</comment>
<keyword evidence="8" id="KW-1185">Reference proteome</keyword>
<comment type="caution">
    <text evidence="7">The sequence shown here is derived from an EMBL/GenBank/DDBJ whole genome shotgun (WGS) entry which is preliminary data.</text>
</comment>
<dbReference type="Pfam" id="PF01957">
    <property type="entry name" value="NfeD"/>
    <property type="match status" value="1"/>
</dbReference>
<dbReference type="Proteomes" id="UP000005384">
    <property type="component" value="Unassembled WGS sequence"/>
</dbReference>
<dbReference type="InterPro" id="IPR052165">
    <property type="entry name" value="Membrane_assoc_protease"/>
</dbReference>
<evidence type="ECO:0000259" key="6">
    <source>
        <dbReference type="Pfam" id="PF01957"/>
    </source>
</evidence>
<evidence type="ECO:0000313" key="7">
    <source>
        <dbReference type="EMBL" id="EHI59039.1"/>
    </source>
</evidence>
<dbReference type="InterPro" id="IPR012340">
    <property type="entry name" value="NA-bd_OB-fold"/>
</dbReference>
<reference evidence="7 8" key="1">
    <citation type="submission" date="2011-08" db="EMBL/GenBank/DDBJ databases">
        <title>The Genome Sequence of Clostridium hathewayi WAL-18680.</title>
        <authorList>
            <consortium name="The Broad Institute Genome Sequencing Platform"/>
            <person name="Earl A."/>
            <person name="Ward D."/>
            <person name="Feldgarden M."/>
            <person name="Gevers D."/>
            <person name="Finegold S.M."/>
            <person name="Summanen P.H."/>
            <person name="Molitoris D.R."/>
            <person name="Song M."/>
            <person name="Daigneault M."/>
            <person name="Allen-Vercoe E."/>
            <person name="Young S.K."/>
            <person name="Zeng Q."/>
            <person name="Gargeya S."/>
            <person name="Fitzgerald M."/>
            <person name="Haas B."/>
            <person name="Abouelleil A."/>
            <person name="Alvarado L."/>
            <person name="Arachchi H.M."/>
            <person name="Berlin A."/>
            <person name="Brown A."/>
            <person name="Chapman S.B."/>
            <person name="Chen Z."/>
            <person name="Dunbar C."/>
            <person name="Freedman E."/>
            <person name="Gearin G."/>
            <person name="Gellesch M."/>
            <person name="Goldberg J."/>
            <person name="Griggs A."/>
            <person name="Gujja S."/>
            <person name="Heiman D."/>
            <person name="Howarth C."/>
            <person name="Larson L."/>
            <person name="Lui A."/>
            <person name="MacDonald P.J.P."/>
            <person name="Montmayeur A."/>
            <person name="Murphy C."/>
            <person name="Neiman D."/>
            <person name="Pearson M."/>
            <person name="Priest M."/>
            <person name="Roberts A."/>
            <person name="Saif S."/>
            <person name="Shea T."/>
            <person name="Shenoy N."/>
            <person name="Sisk P."/>
            <person name="Stolte C."/>
            <person name="Sykes S."/>
            <person name="Wortman J."/>
            <person name="Nusbaum C."/>
            <person name="Birren B."/>
        </authorList>
    </citation>
    <scope>NUCLEOTIDE SEQUENCE [LARGE SCALE GENOMIC DNA]</scope>
    <source>
        <strain evidence="7 8">WAL-18680</strain>
    </source>
</reference>
<accession>G5IHJ2</accession>
<evidence type="ECO:0000256" key="3">
    <source>
        <dbReference type="ARBA" id="ARBA00022989"/>
    </source>
</evidence>
<evidence type="ECO:0000256" key="4">
    <source>
        <dbReference type="ARBA" id="ARBA00023136"/>
    </source>
</evidence>
<evidence type="ECO:0000313" key="8">
    <source>
        <dbReference type="Proteomes" id="UP000005384"/>
    </source>
</evidence>
<keyword evidence="4 5" id="KW-0472">Membrane</keyword>
<feature type="transmembrane region" description="Helical" evidence="5">
    <location>
        <begin position="35"/>
        <end position="62"/>
    </location>
</feature>